<keyword evidence="1" id="KW-1133">Transmembrane helix</keyword>
<keyword evidence="1" id="KW-0472">Membrane</keyword>
<name>A0A917AY20_9BACI</name>
<feature type="transmembrane region" description="Helical" evidence="1">
    <location>
        <begin position="37"/>
        <end position="56"/>
    </location>
</feature>
<dbReference type="AlphaFoldDB" id="A0A917AY20"/>
<proteinExistence type="predicted"/>
<reference evidence="2" key="1">
    <citation type="journal article" date="2014" name="Int. J. Syst. Evol. Microbiol.">
        <title>Complete genome sequence of Corynebacterium casei LMG S-19264T (=DSM 44701T), isolated from a smear-ripened cheese.</title>
        <authorList>
            <consortium name="US DOE Joint Genome Institute (JGI-PGF)"/>
            <person name="Walter F."/>
            <person name="Albersmeier A."/>
            <person name="Kalinowski J."/>
            <person name="Ruckert C."/>
        </authorList>
    </citation>
    <scope>NUCLEOTIDE SEQUENCE</scope>
    <source>
        <strain evidence="2">CGMCC 1.12698</strain>
    </source>
</reference>
<evidence type="ECO:0008006" key="4">
    <source>
        <dbReference type="Google" id="ProtNLM"/>
    </source>
</evidence>
<comment type="caution">
    <text evidence="2">The sequence shown here is derived from an EMBL/GenBank/DDBJ whole genome shotgun (WGS) entry which is preliminary data.</text>
</comment>
<accession>A0A917AY20</accession>
<gene>
    <name evidence="2" type="ORF">GCM10007140_39310</name>
</gene>
<feature type="transmembrane region" description="Helical" evidence="1">
    <location>
        <begin position="7"/>
        <end position="25"/>
    </location>
</feature>
<organism evidence="2 3">
    <name type="scientific">Priestia taiwanensis</name>
    <dbReference type="NCBI Taxonomy" id="1347902"/>
    <lineage>
        <taxon>Bacteria</taxon>
        <taxon>Bacillati</taxon>
        <taxon>Bacillota</taxon>
        <taxon>Bacilli</taxon>
        <taxon>Bacillales</taxon>
        <taxon>Bacillaceae</taxon>
        <taxon>Priestia</taxon>
    </lineage>
</organism>
<reference evidence="2" key="2">
    <citation type="submission" date="2020-09" db="EMBL/GenBank/DDBJ databases">
        <authorList>
            <person name="Sun Q."/>
            <person name="Zhou Y."/>
        </authorList>
    </citation>
    <scope>NUCLEOTIDE SEQUENCE</scope>
    <source>
        <strain evidence="2">CGMCC 1.12698</strain>
    </source>
</reference>
<keyword evidence="1" id="KW-0812">Transmembrane</keyword>
<evidence type="ECO:0000313" key="3">
    <source>
        <dbReference type="Proteomes" id="UP000605259"/>
    </source>
</evidence>
<keyword evidence="3" id="KW-1185">Reference proteome</keyword>
<dbReference type="Proteomes" id="UP000605259">
    <property type="component" value="Unassembled WGS sequence"/>
</dbReference>
<dbReference type="RefSeq" id="WP_188390218.1">
    <property type="nucleotide sequence ID" value="NZ_BMFK01000014.1"/>
</dbReference>
<dbReference type="InterPro" id="IPR025426">
    <property type="entry name" value="DUF4305"/>
</dbReference>
<dbReference type="Pfam" id="PF14146">
    <property type="entry name" value="DUF4305"/>
    <property type="match status" value="1"/>
</dbReference>
<evidence type="ECO:0000313" key="2">
    <source>
        <dbReference type="EMBL" id="GGE86060.1"/>
    </source>
</evidence>
<dbReference type="EMBL" id="BMFK01000014">
    <property type="protein sequence ID" value="GGE86060.1"/>
    <property type="molecule type" value="Genomic_DNA"/>
</dbReference>
<protein>
    <recommendedName>
        <fullName evidence="4">DUF4305 domain-containing protein</fullName>
    </recommendedName>
</protein>
<sequence length="65" mass="7485">MIKVSPFVMGLMYFAMGSIFTYLATKFATPTLWNFPTIFLALMATLDFGLAIRLFTFQYKIKKES</sequence>
<evidence type="ECO:0000256" key="1">
    <source>
        <dbReference type="SAM" id="Phobius"/>
    </source>
</evidence>